<dbReference type="AlphaFoldDB" id="A0A383EMR8"/>
<proteinExistence type="predicted"/>
<sequence>MVTLPNEINKYQRPFIEFKDHQF</sequence>
<accession>A0A383EMR8</accession>
<evidence type="ECO:0000313" key="1">
    <source>
        <dbReference type="EMBL" id="SVE58156.1"/>
    </source>
</evidence>
<name>A0A383EMR8_9ZZZZ</name>
<reference evidence="1" key="1">
    <citation type="submission" date="2018-05" db="EMBL/GenBank/DDBJ databases">
        <authorList>
            <person name="Lanie J.A."/>
            <person name="Ng W.-L."/>
            <person name="Kazmierczak K.M."/>
            <person name="Andrzejewski T.M."/>
            <person name="Davidsen T.M."/>
            <person name="Wayne K.J."/>
            <person name="Tettelin H."/>
            <person name="Glass J.I."/>
            <person name="Rusch D."/>
            <person name="Podicherti R."/>
            <person name="Tsui H.-C.T."/>
            <person name="Winkler M.E."/>
        </authorList>
    </citation>
    <scope>NUCLEOTIDE SEQUENCE</scope>
</reference>
<gene>
    <name evidence="1" type="ORF">METZ01_LOCUS511010</name>
</gene>
<dbReference type="EMBL" id="UINC01227327">
    <property type="protein sequence ID" value="SVE58156.1"/>
    <property type="molecule type" value="Genomic_DNA"/>
</dbReference>
<feature type="non-terminal residue" evidence="1">
    <location>
        <position position="23"/>
    </location>
</feature>
<organism evidence="1">
    <name type="scientific">marine metagenome</name>
    <dbReference type="NCBI Taxonomy" id="408172"/>
    <lineage>
        <taxon>unclassified sequences</taxon>
        <taxon>metagenomes</taxon>
        <taxon>ecological metagenomes</taxon>
    </lineage>
</organism>
<protein>
    <submittedName>
        <fullName evidence="1">Uncharacterized protein</fullName>
    </submittedName>
</protein>